<dbReference type="GO" id="GO:0000287">
    <property type="term" value="F:magnesium ion binding"/>
    <property type="evidence" value="ECO:0007669"/>
    <property type="project" value="InterPro"/>
</dbReference>
<dbReference type="InterPro" id="IPR000836">
    <property type="entry name" value="PRTase_dom"/>
</dbReference>
<reference evidence="1 2" key="1">
    <citation type="submission" date="2018-11" db="EMBL/GenBank/DDBJ databases">
        <title>Genome sequencing and assembly of Clostridium tagluense strain A121.</title>
        <authorList>
            <person name="Murakami T."/>
            <person name="Segawa T."/>
            <person name="Shcherbakova V.A."/>
            <person name="Mori H."/>
            <person name="Yoshimura Y."/>
        </authorList>
    </citation>
    <scope>NUCLEOTIDE SEQUENCE [LARGE SCALE GENOMIC DNA]</scope>
    <source>
        <strain evidence="1 2">A121</strain>
    </source>
</reference>
<keyword evidence="1" id="KW-0808">Transferase</keyword>
<dbReference type="PANTHER" id="PTHR10210:SF45">
    <property type="entry name" value="RIBOSE-PHOSPHATE PYROPHOSPHOKINASE 3, CHLOROPLASTIC"/>
    <property type="match status" value="1"/>
</dbReference>
<evidence type="ECO:0000313" key="1">
    <source>
        <dbReference type="EMBL" id="GCD11694.1"/>
    </source>
</evidence>
<dbReference type="EMBL" id="BHYK01000021">
    <property type="protein sequence ID" value="GCD11694.1"/>
    <property type="molecule type" value="Genomic_DNA"/>
</dbReference>
<comment type="caution">
    <text evidence="1">The sequence shown here is derived from an EMBL/GenBank/DDBJ whole genome shotgun (WGS) entry which is preliminary data.</text>
</comment>
<dbReference type="GO" id="GO:0016301">
    <property type="term" value="F:kinase activity"/>
    <property type="evidence" value="ECO:0007669"/>
    <property type="project" value="UniProtKB-KW"/>
</dbReference>
<dbReference type="CDD" id="cd06223">
    <property type="entry name" value="PRTases_typeI"/>
    <property type="match status" value="1"/>
</dbReference>
<dbReference type="OrthoDB" id="643885at2"/>
<dbReference type="GO" id="GO:0006164">
    <property type="term" value="P:purine nucleotide biosynthetic process"/>
    <property type="evidence" value="ECO:0007669"/>
    <property type="project" value="TreeGrafter"/>
</dbReference>
<dbReference type="InterPro" id="IPR005946">
    <property type="entry name" value="Rib-P_diPkinase"/>
</dbReference>
<dbReference type="InterPro" id="IPR029057">
    <property type="entry name" value="PRTase-like"/>
</dbReference>
<dbReference type="GO" id="GO:0005737">
    <property type="term" value="C:cytoplasm"/>
    <property type="evidence" value="ECO:0007669"/>
    <property type="project" value="TreeGrafter"/>
</dbReference>
<keyword evidence="2" id="KW-1185">Reference proteome</keyword>
<dbReference type="PANTHER" id="PTHR10210">
    <property type="entry name" value="RIBOSE-PHOSPHATE DIPHOSPHOKINASE FAMILY MEMBER"/>
    <property type="match status" value="1"/>
</dbReference>
<gene>
    <name evidence="1" type="primary">nadR</name>
    <name evidence="1" type="ORF">Ctaglu_33170</name>
</gene>
<accession>A0A401UQ91</accession>
<dbReference type="GO" id="GO:0002189">
    <property type="term" value="C:ribose phosphate diphosphokinase complex"/>
    <property type="evidence" value="ECO:0007669"/>
    <property type="project" value="TreeGrafter"/>
</dbReference>
<name>A0A401UQ91_9CLOT</name>
<evidence type="ECO:0000313" key="2">
    <source>
        <dbReference type="Proteomes" id="UP000287872"/>
    </source>
</evidence>
<dbReference type="Proteomes" id="UP000287872">
    <property type="component" value="Unassembled WGS sequence"/>
</dbReference>
<organism evidence="1 2">
    <name type="scientific">Clostridium tagluense</name>
    <dbReference type="NCBI Taxonomy" id="360422"/>
    <lineage>
        <taxon>Bacteria</taxon>
        <taxon>Bacillati</taxon>
        <taxon>Bacillota</taxon>
        <taxon>Clostridia</taxon>
        <taxon>Eubacteriales</taxon>
        <taxon>Clostridiaceae</taxon>
        <taxon>Clostridium</taxon>
    </lineage>
</organism>
<sequence>MIYLNNKLVETKQFPNGETLIDSNRLNILKNNSIILKFENDMDLMNLMFLTKHLDNTSVKSELVILYMPYSRMDRTEGQTVFTLKYVCDLINNLNFDRVVISEPHSDVCVALLNRVKVFNTSSYIAEKLMKDLNFGENDYLFYPDGGALKRYSKQIKYDRILTANKERDFSTGRIKKLTIEGTVPTLNSFRVVIVDDLCSKGGTFMLSAEKLKELGATDIYLVVTHCEDTIFEGELLTTDLIKKIYTTDSILTKSHEKIQVVKGLI</sequence>
<keyword evidence="1" id="KW-0418">Kinase</keyword>
<proteinExistence type="predicted"/>
<dbReference type="SUPFAM" id="SSF53271">
    <property type="entry name" value="PRTase-like"/>
    <property type="match status" value="2"/>
</dbReference>
<dbReference type="Gene3D" id="3.40.50.2020">
    <property type="match status" value="2"/>
</dbReference>
<protein>
    <submittedName>
        <fullName evidence="1">Ribose-phosphate pyrophosphokinase</fullName>
    </submittedName>
</protein>
<dbReference type="GO" id="GO:0006015">
    <property type="term" value="P:5-phosphoribose 1-diphosphate biosynthetic process"/>
    <property type="evidence" value="ECO:0007669"/>
    <property type="project" value="TreeGrafter"/>
</dbReference>
<dbReference type="AlphaFoldDB" id="A0A401UQ91"/>
<dbReference type="RefSeq" id="WP_125003735.1">
    <property type="nucleotide sequence ID" value="NZ_BHYK01000021.1"/>
</dbReference>